<keyword evidence="2" id="KW-0812">Transmembrane</keyword>
<dbReference type="Gene3D" id="3.90.1720.10">
    <property type="entry name" value="endopeptidase domain like (from Nostoc punctiforme)"/>
    <property type="match status" value="1"/>
</dbReference>
<keyword evidence="4" id="KW-1185">Reference proteome</keyword>
<sequence>MDPDPTAAPTGPRPWWRHRAAYATGLAAVVIGGGIAVAGAGGSAAGGHELHAWTLTAPALPVPVDEPAATASDPTPSTGDPASEPSTETPSKPDTLPSGAPTDEQVAQELERALGRKGGGARTARTLISSATVDGSGLATIPPDAPNKVVQIIQAANAVARKPYVYGGGHGRFAGEIWSDTAYDCSGSISYALAAAGVIDAPMVSGAMADQFEPGPGKWVTIYANGGHAFMFVAGLRFDTSGLRQSGSRWQSATRGVSGFHEVHPRGL</sequence>
<feature type="region of interest" description="Disordered" evidence="1">
    <location>
        <begin position="63"/>
        <end position="105"/>
    </location>
</feature>
<dbReference type="EMBL" id="AGUD01000241">
    <property type="protein sequence ID" value="EHN10106.1"/>
    <property type="molecule type" value="Genomic_DNA"/>
</dbReference>
<feature type="transmembrane region" description="Helical" evidence="2">
    <location>
        <begin position="20"/>
        <end position="41"/>
    </location>
</feature>
<comment type="caution">
    <text evidence="3">The sequence shown here is derived from an EMBL/GenBank/DDBJ whole genome shotgun (WGS) entry which is preliminary data.</text>
</comment>
<organism evidence="3 4">
    <name type="scientific">Patulibacter medicamentivorans</name>
    <dbReference type="NCBI Taxonomy" id="1097667"/>
    <lineage>
        <taxon>Bacteria</taxon>
        <taxon>Bacillati</taxon>
        <taxon>Actinomycetota</taxon>
        <taxon>Thermoleophilia</taxon>
        <taxon>Solirubrobacterales</taxon>
        <taxon>Patulibacteraceae</taxon>
        <taxon>Patulibacter</taxon>
    </lineage>
</organism>
<evidence type="ECO:0000256" key="2">
    <source>
        <dbReference type="SAM" id="Phobius"/>
    </source>
</evidence>
<feature type="compositionally biased region" description="Polar residues" evidence="1">
    <location>
        <begin position="72"/>
        <end position="92"/>
    </location>
</feature>
<dbReference type="OrthoDB" id="5243658at2"/>
<proteinExistence type="predicted"/>
<evidence type="ECO:0000313" key="4">
    <source>
        <dbReference type="Proteomes" id="UP000005143"/>
    </source>
</evidence>
<keyword evidence="2" id="KW-1133">Transmembrane helix</keyword>
<dbReference type="Proteomes" id="UP000005143">
    <property type="component" value="Unassembled WGS sequence"/>
</dbReference>
<dbReference type="AlphaFoldDB" id="H0E8A5"/>
<accession>H0E8A5</accession>
<evidence type="ECO:0000313" key="3">
    <source>
        <dbReference type="EMBL" id="EHN10106.1"/>
    </source>
</evidence>
<evidence type="ECO:0000256" key="1">
    <source>
        <dbReference type="SAM" id="MobiDB-lite"/>
    </source>
</evidence>
<reference evidence="3 4" key="1">
    <citation type="journal article" date="2013" name="Biodegradation">
        <title>Quantitative proteomic analysis of ibuprofen-degrading Patulibacter sp. strain I11.</title>
        <authorList>
            <person name="Almeida B."/>
            <person name="Kjeldal H."/>
            <person name="Lolas I."/>
            <person name="Knudsen A.D."/>
            <person name="Carvalho G."/>
            <person name="Nielsen K.L."/>
            <person name="Barreto Crespo M.T."/>
            <person name="Stensballe A."/>
            <person name="Nielsen J.L."/>
        </authorList>
    </citation>
    <scope>NUCLEOTIDE SEQUENCE [LARGE SCALE GENOMIC DNA]</scope>
    <source>
        <strain evidence="3 4">I11</strain>
    </source>
</reference>
<keyword evidence="2" id="KW-0472">Membrane</keyword>
<protein>
    <recommendedName>
        <fullName evidence="5">NlpC/P60 domain-containing protein</fullName>
    </recommendedName>
</protein>
<gene>
    <name evidence="3" type="ORF">PAI11_30660</name>
</gene>
<dbReference type="RefSeq" id="WP_007576757.1">
    <property type="nucleotide sequence ID" value="NZ_AGUD01000241.1"/>
</dbReference>
<evidence type="ECO:0008006" key="5">
    <source>
        <dbReference type="Google" id="ProtNLM"/>
    </source>
</evidence>
<name>H0E8A5_9ACTN</name>